<feature type="compositionally biased region" description="Basic and acidic residues" evidence="1">
    <location>
        <begin position="28"/>
        <end position="41"/>
    </location>
</feature>
<dbReference type="Proteomes" id="UP001551658">
    <property type="component" value="Unassembled WGS sequence"/>
</dbReference>
<feature type="compositionally biased region" description="Polar residues" evidence="1">
    <location>
        <begin position="7"/>
        <end position="20"/>
    </location>
</feature>
<dbReference type="EMBL" id="JBFAIH010000030">
    <property type="protein sequence ID" value="MEV0367469.1"/>
    <property type="molecule type" value="Genomic_DNA"/>
</dbReference>
<evidence type="ECO:0000313" key="2">
    <source>
        <dbReference type="EMBL" id="MEV0367469.1"/>
    </source>
</evidence>
<evidence type="ECO:0000256" key="1">
    <source>
        <dbReference type="SAM" id="MobiDB-lite"/>
    </source>
</evidence>
<organism evidence="2 3">
    <name type="scientific">Nocardia fusca</name>
    <dbReference type="NCBI Taxonomy" id="941183"/>
    <lineage>
        <taxon>Bacteria</taxon>
        <taxon>Bacillati</taxon>
        <taxon>Actinomycetota</taxon>
        <taxon>Actinomycetes</taxon>
        <taxon>Mycobacteriales</taxon>
        <taxon>Nocardiaceae</taxon>
        <taxon>Nocardia</taxon>
    </lineage>
</organism>
<reference evidence="2 3" key="1">
    <citation type="submission" date="2024-06" db="EMBL/GenBank/DDBJ databases">
        <title>The Natural Products Discovery Center: Release of the First 8490 Sequenced Strains for Exploring Actinobacteria Biosynthetic Diversity.</title>
        <authorList>
            <person name="Kalkreuter E."/>
            <person name="Kautsar S.A."/>
            <person name="Yang D."/>
            <person name="Bader C.D."/>
            <person name="Teijaro C.N."/>
            <person name="Fluegel L."/>
            <person name="Davis C.M."/>
            <person name="Simpson J.R."/>
            <person name="Lauterbach L."/>
            <person name="Steele A.D."/>
            <person name="Gui C."/>
            <person name="Meng S."/>
            <person name="Li G."/>
            <person name="Viehrig K."/>
            <person name="Ye F."/>
            <person name="Su P."/>
            <person name="Kiefer A.F."/>
            <person name="Nichols A."/>
            <person name="Cepeda A.J."/>
            <person name="Yan W."/>
            <person name="Fan B."/>
            <person name="Jiang Y."/>
            <person name="Adhikari A."/>
            <person name="Zheng C.-J."/>
            <person name="Schuster L."/>
            <person name="Cowan T.M."/>
            <person name="Smanski M.J."/>
            <person name="Chevrette M.G."/>
            <person name="De Carvalho L.P.S."/>
            <person name="Shen B."/>
        </authorList>
    </citation>
    <scope>NUCLEOTIDE SEQUENCE [LARGE SCALE GENOMIC DNA]</scope>
    <source>
        <strain evidence="2 3">NPDC050671</strain>
    </source>
</reference>
<name>A0ABV3FIC1_9NOCA</name>
<gene>
    <name evidence="2" type="ORF">AB0H72_32765</name>
</gene>
<dbReference type="RefSeq" id="WP_357987054.1">
    <property type="nucleotide sequence ID" value="NZ_JBFAIH010000030.1"/>
</dbReference>
<comment type="caution">
    <text evidence="2">The sequence shown here is derived from an EMBL/GenBank/DDBJ whole genome shotgun (WGS) entry which is preliminary data.</text>
</comment>
<sequence length="49" mass="5479">MDGPTARAQSLRSFTLSLQNRGRAPTMEVDHPEKTEGHAADFTRAGFRY</sequence>
<keyword evidence="3" id="KW-1185">Reference proteome</keyword>
<feature type="region of interest" description="Disordered" evidence="1">
    <location>
        <begin position="1"/>
        <end position="49"/>
    </location>
</feature>
<protein>
    <submittedName>
        <fullName evidence="2">Uncharacterized protein</fullName>
    </submittedName>
</protein>
<accession>A0ABV3FIC1</accession>
<proteinExistence type="predicted"/>
<evidence type="ECO:0000313" key="3">
    <source>
        <dbReference type="Proteomes" id="UP001551658"/>
    </source>
</evidence>